<evidence type="ECO:0000313" key="2">
    <source>
        <dbReference type="Proteomes" id="UP001187531"/>
    </source>
</evidence>
<dbReference type="Proteomes" id="UP001187531">
    <property type="component" value="Unassembled WGS sequence"/>
</dbReference>
<evidence type="ECO:0008006" key="3">
    <source>
        <dbReference type="Google" id="ProtNLM"/>
    </source>
</evidence>
<sequence length="293" mass="33178">MSGGLSFCGLQQVKGNNGDIKYRQLNRPLFYFVGEIQLRNSEYIPFKTTFEVKSVQHFKNILTEEMRSKYGFDVGIDIEGCGIESKITIKNKSGESSSKSVKYSRKDFCCYKFRPVGRFTIDTKIRRLTESAVMDLECLKTKEDALKFLHKFGSHYPAPTNSFHYGGVEISHGSETYVENKNTLRKTKTKTNSASLKAKMGPVNLGGVSFEKDMGNNNEVNEGNSRSIDVGFLSCDWMDYSSEEKFIKQVLSNPKHGRIITRGHDIVPVWDLIKDQYPVQTGPKLLGINKNSF</sequence>
<keyword evidence="2" id="KW-1185">Reference proteome</keyword>
<evidence type="ECO:0000313" key="1">
    <source>
        <dbReference type="EMBL" id="KAK2726094.1"/>
    </source>
</evidence>
<protein>
    <recommendedName>
        <fullName evidence="3">MACPF domain-containing protein</fullName>
    </recommendedName>
</protein>
<name>A0AA88ID35_ARTSF</name>
<gene>
    <name evidence="1" type="ORF">QYM36_000525</name>
</gene>
<comment type="caution">
    <text evidence="1">The sequence shown here is derived from an EMBL/GenBank/DDBJ whole genome shotgun (WGS) entry which is preliminary data.</text>
</comment>
<organism evidence="1 2">
    <name type="scientific">Artemia franciscana</name>
    <name type="common">Brine shrimp</name>
    <name type="synonym">Artemia sanfranciscana</name>
    <dbReference type="NCBI Taxonomy" id="6661"/>
    <lineage>
        <taxon>Eukaryota</taxon>
        <taxon>Metazoa</taxon>
        <taxon>Ecdysozoa</taxon>
        <taxon>Arthropoda</taxon>
        <taxon>Crustacea</taxon>
        <taxon>Branchiopoda</taxon>
        <taxon>Anostraca</taxon>
        <taxon>Artemiidae</taxon>
        <taxon>Artemia</taxon>
    </lineage>
</organism>
<dbReference type="AlphaFoldDB" id="A0AA88ID35"/>
<dbReference type="EMBL" id="JAVRJZ010000002">
    <property type="protein sequence ID" value="KAK2726094.1"/>
    <property type="molecule type" value="Genomic_DNA"/>
</dbReference>
<proteinExistence type="predicted"/>
<accession>A0AA88ID35</accession>
<reference evidence="1" key="1">
    <citation type="submission" date="2023-07" db="EMBL/GenBank/DDBJ databases">
        <title>Chromosome-level genome assembly of Artemia franciscana.</title>
        <authorList>
            <person name="Jo E."/>
        </authorList>
    </citation>
    <scope>NUCLEOTIDE SEQUENCE</scope>
    <source>
        <tissue evidence="1">Whole body</tissue>
    </source>
</reference>